<reference evidence="6 7" key="1">
    <citation type="submission" date="2019-01" db="EMBL/GenBank/DDBJ databases">
        <title>Insights into ecological role of a new deltaproteobacterial order Candidatus Sinidesulfobacterales (Sva0485) by metagenomics and metatranscriptomics.</title>
        <authorList>
            <person name="Tan S."/>
            <person name="Liu J."/>
            <person name="Fang Y."/>
            <person name="Hedlund B."/>
            <person name="Lian Z.-H."/>
            <person name="Huang L.-Y."/>
            <person name="Li J.-T."/>
            <person name="Huang L.-N."/>
            <person name="Li W.-J."/>
            <person name="Jiang H.-C."/>
            <person name="Dong H.-L."/>
            <person name="Shu W.-S."/>
        </authorList>
    </citation>
    <scope>NUCLEOTIDE SEQUENCE [LARGE SCALE GENOMIC DNA]</scope>
    <source>
        <strain evidence="6">AP4</strain>
    </source>
</reference>
<dbReference type="InterPro" id="IPR002201">
    <property type="entry name" value="Glyco_trans_9"/>
</dbReference>
<keyword evidence="1" id="KW-0328">Glycosyltransferase</keyword>
<evidence type="ECO:0000256" key="1">
    <source>
        <dbReference type="ARBA" id="ARBA00022676"/>
    </source>
</evidence>
<comment type="catalytic activity">
    <reaction evidence="5">
        <text>an L-alpha-D-Hep-(1-&gt;5)-[alpha-Kdo-(2-&gt;4)]-alpha-Kdo-(2-&gt;6)-lipid A + ADP-L-glycero-beta-D-manno-heptose = an L-alpha-D-Hep-(1-&gt;3)-L-alpha-D-Hep-(1-&gt;5)-[alpha-Kdo-(2-&gt;4)]-alpha-Kdo-(2-&gt;6)-lipid A + ADP + H(+)</text>
        <dbReference type="Rhea" id="RHEA:74071"/>
        <dbReference type="ChEBI" id="CHEBI:15378"/>
        <dbReference type="ChEBI" id="CHEBI:61506"/>
        <dbReference type="ChEBI" id="CHEBI:193068"/>
        <dbReference type="ChEBI" id="CHEBI:193069"/>
        <dbReference type="ChEBI" id="CHEBI:456216"/>
        <dbReference type="EC" id="2.4.99.24"/>
    </reaction>
</comment>
<dbReference type="Pfam" id="PF01075">
    <property type="entry name" value="Glyco_transf_9"/>
    <property type="match status" value="1"/>
</dbReference>
<dbReference type="SUPFAM" id="SSF53756">
    <property type="entry name" value="UDP-Glycosyltransferase/glycogen phosphorylase"/>
    <property type="match status" value="1"/>
</dbReference>
<dbReference type="EC" id="2.4.99.24" evidence="4"/>
<proteinExistence type="inferred from homology"/>
<evidence type="ECO:0000256" key="4">
    <source>
        <dbReference type="ARBA" id="ARBA00044042"/>
    </source>
</evidence>
<dbReference type="Proteomes" id="UP000322454">
    <property type="component" value="Unassembled WGS sequence"/>
</dbReference>
<comment type="caution">
    <text evidence="6">The sequence shown here is derived from an EMBL/GenBank/DDBJ whole genome shotgun (WGS) entry which is preliminary data.</text>
</comment>
<comment type="similarity">
    <text evidence="3">Belongs to the glycosyltransferase 9 family.</text>
</comment>
<dbReference type="EMBL" id="SHMQ01000012">
    <property type="protein sequence ID" value="RZV39139.1"/>
    <property type="molecule type" value="Genomic_DNA"/>
</dbReference>
<dbReference type="AlphaFoldDB" id="A0A520XD60"/>
<evidence type="ECO:0000256" key="5">
    <source>
        <dbReference type="ARBA" id="ARBA00047503"/>
    </source>
</evidence>
<dbReference type="Gene3D" id="3.40.50.2000">
    <property type="entry name" value="Glycogen Phosphorylase B"/>
    <property type="match status" value="2"/>
</dbReference>
<protein>
    <recommendedName>
        <fullName evidence="4">lipopolysaccharide heptosyltransferase II</fullName>
        <ecNumber evidence="4">2.4.99.24</ecNumber>
    </recommendedName>
</protein>
<evidence type="ECO:0000256" key="3">
    <source>
        <dbReference type="ARBA" id="ARBA00043995"/>
    </source>
</evidence>
<accession>A0A520XD60</accession>
<dbReference type="GO" id="GO:0005829">
    <property type="term" value="C:cytosol"/>
    <property type="evidence" value="ECO:0007669"/>
    <property type="project" value="TreeGrafter"/>
</dbReference>
<evidence type="ECO:0000256" key="2">
    <source>
        <dbReference type="ARBA" id="ARBA00022679"/>
    </source>
</evidence>
<evidence type="ECO:0000313" key="7">
    <source>
        <dbReference type="Proteomes" id="UP000322454"/>
    </source>
</evidence>
<name>A0A520XD60_9DELT</name>
<dbReference type="PANTHER" id="PTHR30160">
    <property type="entry name" value="TETRAACYLDISACCHARIDE 4'-KINASE-RELATED"/>
    <property type="match status" value="1"/>
</dbReference>
<evidence type="ECO:0000313" key="6">
    <source>
        <dbReference type="EMBL" id="RZV39139.1"/>
    </source>
</evidence>
<gene>
    <name evidence="6" type="primary">waaF</name>
    <name evidence="6" type="ORF">EVJ48_05340</name>
</gene>
<dbReference type="GO" id="GO:0008713">
    <property type="term" value="F:ADP-heptose-lipopolysaccharide heptosyltransferase activity"/>
    <property type="evidence" value="ECO:0007669"/>
    <property type="project" value="UniProtKB-EC"/>
</dbReference>
<dbReference type="InterPro" id="IPR011910">
    <property type="entry name" value="RfaF"/>
</dbReference>
<dbReference type="PANTHER" id="PTHR30160:SF1">
    <property type="entry name" value="LIPOPOLYSACCHARIDE 1,2-N-ACETYLGLUCOSAMINETRANSFERASE-RELATED"/>
    <property type="match status" value="1"/>
</dbReference>
<dbReference type="InterPro" id="IPR051199">
    <property type="entry name" value="LPS_LOS_Heptosyltrfase"/>
</dbReference>
<keyword evidence="2" id="KW-0808">Transferase</keyword>
<sequence>MNILIIKLSSIGDCLLATPAVESIRKGYPDSFITWLIEDKSKDIALLNPNVDEVLVVDKKKFKFRDYLSLIKKIRNFRYDIVIDLQGVDRTSIFSFLSGAPVRYYEEYAKLGFLCNRKIVRQGRPLEHAVNFYLFLAENSGGAKIEKPQPVLITSPEDKKFAEDFLKNSFENIENKIFIGINPTGTWKTKRWPTKYFIEISRRLLDFFGDNIHIIIFGGKGEEYLSDEILQALNGKNVVSAIGKTTLKQAKELLSKMDYFITPDSGLMHVAASIDSLKTIALFGPTDPNLTGPVGKNFTVLRDNLICIPCFKKECPLNKIDDKNLTECVLCMKRITPDSVLDIIKKDYLIKNERYFNIRA</sequence>
<dbReference type="CDD" id="cd03789">
    <property type="entry name" value="GT9_LPS_heptosyltransferase"/>
    <property type="match status" value="1"/>
</dbReference>
<organism evidence="6 7">
    <name type="scientific">Candidatus Acidulodesulfobacterium acidiphilum</name>
    <dbReference type="NCBI Taxonomy" id="2597224"/>
    <lineage>
        <taxon>Bacteria</taxon>
        <taxon>Deltaproteobacteria</taxon>
        <taxon>Candidatus Acidulodesulfobacterales</taxon>
        <taxon>Candidatus Acidulodesulfobacterium</taxon>
    </lineage>
</organism>
<dbReference type="GO" id="GO:0009244">
    <property type="term" value="P:lipopolysaccharide core region biosynthetic process"/>
    <property type="evidence" value="ECO:0007669"/>
    <property type="project" value="TreeGrafter"/>
</dbReference>
<dbReference type="NCBIfam" id="TIGR02195">
    <property type="entry name" value="heptsyl_trn_II"/>
    <property type="match status" value="1"/>
</dbReference>